<keyword evidence="5" id="KW-0732">Signal</keyword>
<dbReference type="EC" id="3.2.1.1" evidence="2"/>
<comment type="caution">
    <text evidence="6">The sequence shown here is derived from an EMBL/GenBank/DDBJ whole genome shotgun (WGS) entry which is preliminary data.</text>
</comment>
<accession>A0ABR8N6E7</accession>
<dbReference type="RefSeq" id="WP_191193559.1">
    <property type="nucleotide sequence ID" value="NZ_JACXYZ010000001.1"/>
</dbReference>
<dbReference type="Gene3D" id="2.60.40.2700">
    <property type="match status" value="5"/>
</dbReference>
<feature type="region of interest" description="Disordered" evidence="4">
    <location>
        <begin position="1806"/>
        <end position="1837"/>
    </location>
</feature>
<dbReference type="EMBL" id="JACXYZ010000001">
    <property type="protein sequence ID" value="MBD3923713.1"/>
    <property type="molecule type" value="Genomic_DNA"/>
</dbReference>
<reference evidence="6 7" key="1">
    <citation type="submission" date="2020-09" db="EMBL/GenBank/DDBJ databases">
        <title>novel species in genus Nocardioides.</title>
        <authorList>
            <person name="Zhang G."/>
        </authorList>
    </citation>
    <scope>NUCLEOTIDE SEQUENCE [LARGE SCALE GENOMIC DNA]</scope>
    <source>
        <strain evidence="6 7">KCTC 39551</strain>
    </source>
</reference>
<evidence type="ECO:0000313" key="7">
    <source>
        <dbReference type="Proteomes" id="UP000618818"/>
    </source>
</evidence>
<sequence length="1928" mass="195624">MVTRANRRVAGPVGLFLLVLAVVLAPLAPASAAPGDPGTIAGTVYEPDFFEASGATVTLYNAAKVAVGSPQVTGADGTYEFGGLDGTYYVGATKSGVGTVFYDSAGTIANADAIAVDPDFGAEFVDLQLIPPPVIAGTVSNASGPIAGADVTAYEYDDVDEFWFATAFASTDASGHYELAGLAPKAYRLRFSALNHITEYWNDKTSVSTADDVTVVTGEVQQANALLAARTPVSGRVTGTGGANVANASVTAEQQVTDEFGDTYWDEVDFASSAADGTYTLRVPAGPTRISFAATGYLTEYYDNVLDAADAQLVQVGQTPVANVNAALTAGGRITGTVRTSGGTGIPSVSVTAYRLVGGQWQTAGSGFTDNAGSYVVDGLRTGSYRLRFQTFGAGGYLPEYYQDKDTLETATDVAVAQGATATADAVLDVGGQVSGTVTGPSGAVTGASVVLYTPSRFSSSGWTWSDSDTTTAGGAYSFTGLAPGPFRVCVDSATGLAPECWNDKPEVFAADTITAAKNSTATASFVLAAARKITGSVTSRAGGALTAPSVTAYRKLTGPDGAFWSFVSSTTPAAGGAYSLDVAPGTYRVSASANEHQQRFYSEPATSTRPTRIVVAAGADQTGKDIALDRYGRISGTVGGPSGALTGATVRVYRWSNPSFVQAGSVQTTAGGSYTFTGLNAGNYRVGFSAAAMTPEFNLDKSDVDLGDDVAVALNGTATVNATLASNQRTLSGTVTAAAGGAALADAEVRVERGVQTQDDVRWRSVVDLTTAADGSWSTTVPDGTYRLRFSRTGYLGQWYAGASTESAATPVVVSGSNRTGLNAALARAGTISGTVTGPAGPVTDGYVTVYREVAPGDFEDVDYASTSATGAWTVDSLAPGTYVVEIGADRFVTEYWNDRATLAAADRIVVGIGSTATANAALAAARTISGTLTGPTGSPLADADVTVERRYDDGEGGFYWDYYSDATTAAAGTWTTYVAPGTYRVEFRQSGHLVEWWNDAATAAAAQPVVVSASDVGSINAQLAAATVLRGRLSGPDGPVSGQVRVYPASATDLGSAPVLASDFAGSDGDYVIDTLPPGNYKVRFESYRLIPEFHLDKADLASANLVTLSTAAPVAVDATLARGRAITGTITGVGGAIDTASTTFYQLQTGGGYSFFDSDSTDADGVFRAHLPPGTYKISFSAYDNRISEWWNNAATQAAAGTVALGTGSDVTGIDAVLDDGATVTGTVTFPQRLSGWDSRVVIRDATTGAFATSAAVNAHANAYSVSNLVPGTYRAEFSRDAGYDVAEAQFYNGKAEHLGVGASQTFTLAAAATQAGVSAVLVEGGRLTGRVRDTSSNPVAGCVVTAYSGDGTRVGRDSRPSAADGSYVVPGLTTGSYLLRVVGGGCGPATAYYDGAGTVSPSAGSAVAVSATRATSTAVPQDLVIGPPDAPPMVNNSLPTVSDTTPEVGQTLTATTGTWTPADGTYAYQWLAGGSPVAGATTSSYAVVAGDIGKTLAVRVTASRAGFTSVSATSAATAAVPAPPRMTNTAVPTISDTTPAVAQSLTATPGTWTPSDGTYAYQWLADGAPVAGATTAAYTVVAADQGKVLSVRVTASKAGFVTDSATSAATSAVAPQPQVANTALPTISDTTPEVGQVLTAGDGTWTPSGVTLAYQWRSDGTDIGGAVSKTFQVPAGQLGKKLSVRVTAARAEHLPDSATSVETTAVVETTTVYNTVAPSISDTTPTVGEALTATSGTWTPSDSTFAYQWLADGSAIAGATTSGYTPVAGDVGKKLSVRVTASKTGWTGATATSAETAAVAAAVVPPPPPPPPPPPAPTPTPTPAPVPTPPAPAPAPAVITCPTPKVSGTSKVGKKLKAVIGTVSPTGVTVTYQWLRNGKKIKAATKATYKLTAADKGKKVSVKATYAKAGLATVVKTSAGKKVT</sequence>
<evidence type="ECO:0000313" key="6">
    <source>
        <dbReference type="EMBL" id="MBD3923713.1"/>
    </source>
</evidence>
<dbReference type="InterPro" id="IPR013783">
    <property type="entry name" value="Ig-like_fold"/>
</dbReference>
<comment type="catalytic activity">
    <reaction evidence="1">
        <text>Endohydrolysis of (1-&gt;4)-alpha-D-glucosidic linkages in polysaccharides containing three or more (1-&gt;4)-alpha-linked D-glucose units.</text>
        <dbReference type="EC" id="3.2.1.1"/>
    </reaction>
</comment>
<evidence type="ECO:0000256" key="4">
    <source>
        <dbReference type="SAM" id="MobiDB-lite"/>
    </source>
</evidence>
<name>A0ABR8N6E7_9ACTN</name>
<dbReference type="SUPFAM" id="SSF49452">
    <property type="entry name" value="Starch-binding domain-like"/>
    <property type="match status" value="5"/>
</dbReference>
<evidence type="ECO:0000256" key="1">
    <source>
        <dbReference type="ARBA" id="ARBA00000548"/>
    </source>
</evidence>
<dbReference type="Proteomes" id="UP000618818">
    <property type="component" value="Unassembled WGS sequence"/>
</dbReference>
<dbReference type="InterPro" id="IPR008969">
    <property type="entry name" value="CarboxyPept-like_regulatory"/>
</dbReference>
<keyword evidence="7" id="KW-1185">Reference proteome</keyword>
<dbReference type="Gene3D" id="2.60.40.1120">
    <property type="entry name" value="Carboxypeptidase-like, regulatory domain"/>
    <property type="match status" value="4"/>
</dbReference>
<feature type="chain" id="PRO_5045793262" description="alpha-amylase" evidence="5">
    <location>
        <begin position="33"/>
        <end position="1928"/>
    </location>
</feature>
<dbReference type="InterPro" id="IPR013784">
    <property type="entry name" value="Carb-bd-like_fold"/>
</dbReference>
<feature type="signal peptide" evidence="5">
    <location>
        <begin position="1"/>
        <end position="32"/>
    </location>
</feature>
<proteinExistence type="predicted"/>
<dbReference type="SUPFAM" id="SSF49478">
    <property type="entry name" value="Cna protein B-type domain"/>
    <property type="match status" value="2"/>
</dbReference>
<gene>
    <name evidence="6" type="ORF">IEZ26_03700</name>
</gene>
<feature type="compositionally biased region" description="Pro residues" evidence="4">
    <location>
        <begin position="1808"/>
        <end position="1837"/>
    </location>
</feature>
<dbReference type="SUPFAM" id="SSF49464">
    <property type="entry name" value="Carboxypeptidase regulatory domain-like"/>
    <property type="match status" value="1"/>
</dbReference>
<evidence type="ECO:0000256" key="3">
    <source>
        <dbReference type="ARBA" id="ARBA00030238"/>
    </source>
</evidence>
<evidence type="ECO:0000256" key="5">
    <source>
        <dbReference type="SAM" id="SignalP"/>
    </source>
</evidence>
<evidence type="ECO:0000256" key="2">
    <source>
        <dbReference type="ARBA" id="ARBA00012595"/>
    </source>
</evidence>
<dbReference type="Gene3D" id="2.60.40.10">
    <property type="entry name" value="Immunoglobulins"/>
    <property type="match status" value="3"/>
</dbReference>
<organism evidence="6 7">
    <name type="scientific">Nocardioides cavernae</name>
    <dbReference type="NCBI Taxonomy" id="1921566"/>
    <lineage>
        <taxon>Bacteria</taxon>
        <taxon>Bacillati</taxon>
        <taxon>Actinomycetota</taxon>
        <taxon>Actinomycetes</taxon>
        <taxon>Propionibacteriales</taxon>
        <taxon>Nocardioidaceae</taxon>
        <taxon>Nocardioides</taxon>
    </lineage>
</organism>
<dbReference type="Pfam" id="PF13620">
    <property type="entry name" value="CarboxypepD_reg"/>
    <property type="match status" value="1"/>
</dbReference>
<protein>
    <recommendedName>
        <fullName evidence="2">alpha-amylase</fullName>
        <ecNumber evidence="2">3.2.1.1</ecNumber>
    </recommendedName>
    <alternativeName>
        <fullName evidence="3">1,4-alpha-D-glucan glucanohydrolase</fullName>
    </alternativeName>
</protein>